<keyword evidence="2" id="KW-1185">Reference proteome</keyword>
<proteinExistence type="predicted"/>
<dbReference type="Proteomes" id="UP000689195">
    <property type="component" value="Unassembled WGS sequence"/>
</dbReference>
<dbReference type="AlphaFoldDB" id="A0A8S1WGX9"/>
<reference evidence="1" key="1">
    <citation type="submission" date="2021-01" db="EMBL/GenBank/DDBJ databases">
        <authorList>
            <consortium name="Genoscope - CEA"/>
            <person name="William W."/>
        </authorList>
    </citation>
    <scope>NUCLEOTIDE SEQUENCE</scope>
</reference>
<gene>
    <name evidence="1" type="ORF">PPENT_87.1.T0900123</name>
</gene>
<name>A0A8S1WGX9_9CILI</name>
<evidence type="ECO:0000313" key="1">
    <source>
        <dbReference type="EMBL" id="CAD8187945.1"/>
    </source>
</evidence>
<organism evidence="1 2">
    <name type="scientific">Paramecium pentaurelia</name>
    <dbReference type="NCBI Taxonomy" id="43138"/>
    <lineage>
        <taxon>Eukaryota</taxon>
        <taxon>Sar</taxon>
        <taxon>Alveolata</taxon>
        <taxon>Ciliophora</taxon>
        <taxon>Intramacronucleata</taxon>
        <taxon>Oligohymenophorea</taxon>
        <taxon>Peniculida</taxon>
        <taxon>Parameciidae</taxon>
        <taxon>Paramecium</taxon>
    </lineage>
</organism>
<protein>
    <submittedName>
        <fullName evidence="1">Uncharacterized protein</fullName>
    </submittedName>
</protein>
<dbReference type="EMBL" id="CAJJDO010000090">
    <property type="protein sequence ID" value="CAD8187945.1"/>
    <property type="molecule type" value="Genomic_DNA"/>
</dbReference>
<evidence type="ECO:0000313" key="2">
    <source>
        <dbReference type="Proteomes" id="UP000689195"/>
    </source>
</evidence>
<sequence length="58" mass="6957">MIEQSDKNKQNDLIVQLRNLIKNLERLKDPKHFIGNHTIFCRSRYQNSQINIKMCLSK</sequence>
<accession>A0A8S1WGX9</accession>
<comment type="caution">
    <text evidence="1">The sequence shown here is derived from an EMBL/GenBank/DDBJ whole genome shotgun (WGS) entry which is preliminary data.</text>
</comment>